<accession>A0A699YMV8</accession>
<evidence type="ECO:0000313" key="2">
    <source>
        <dbReference type="EMBL" id="GFH11627.1"/>
    </source>
</evidence>
<evidence type="ECO:0000256" key="1">
    <source>
        <dbReference type="SAM" id="MobiDB-lite"/>
    </source>
</evidence>
<name>A0A699YMV8_HAELA</name>
<evidence type="ECO:0000313" key="3">
    <source>
        <dbReference type="Proteomes" id="UP000485058"/>
    </source>
</evidence>
<keyword evidence="3" id="KW-1185">Reference proteome</keyword>
<reference evidence="2 3" key="1">
    <citation type="submission" date="2020-02" db="EMBL/GenBank/DDBJ databases">
        <title>Draft genome sequence of Haematococcus lacustris strain NIES-144.</title>
        <authorList>
            <person name="Morimoto D."/>
            <person name="Nakagawa S."/>
            <person name="Yoshida T."/>
            <person name="Sawayama S."/>
        </authorList>
    </citation>
    <scope>NUCLEOTIDE SEQUENCE [LARGE SCALE GENOMIC DNA]</scope>
    <source>
        <strain evidence="2 3">NIES-144</strain>
    </source>
</reference>
<comment type="caution">
    <text evidence="2">The sequence shown here is derived from an EMBL/GenBank/DDBJ whole genome shotgun (WGS) entry which is preliminary data.</text>
</comment>
<feature type="region of interest" description="Disordered" evidence="1">
    <location>
        <begin position="1"/>
        <end position="71"/>
    </location>
</feature>
<proteinExistence type="predicted"/>
<protein>
    <submittedName>
        <fullName evidence="2">Uncharacterized protein</fullName>
    </submittedName>
</protein>
<dbReference type="EMBL" id="BLLF01000419">
    <property type="protein sequence ID" value="GFH11627.1"/>
    <property type="molecule type" value="Genomic_DNA"/>
</dbReference>
<organism evidence="2 3">
    <name type="scientific">Haematococcus lacustris</name>
    <name type="common">Green alga</name>
    <name type="synonym">Haematococcus pluvialis</name>
    <dbReference type="NCBI Taxonomy" id="44745"/>
    <lineage>
        <taxon>Eukaryota</taxon>
        <taxon>Viridiplantae</taxon>
        <taxon>Chlorophyta</taxon>
        <taxon>core chlorophytes</taxon>
        <taxon>Chlorophyceae</taxon>
        <taxon>CS clade</taxon>
        <taxon>Chlamydomonadales</taxon>
        <taxon>Haematococcaceae</taxon>
        <taxon>Haematococcus</taxon>
    </lineage>
</organism>
<dbReference type="Proteomes" id="UP000485058">
    <property type="component" value="Unassembled WGS sequence"/>
</dbReference>
<feature type="compositionally biased region" description="Basic residues" evidence="1">
    <location>
        <begin position="61"/>
        <end position="71"/>
    </location>
</feature>
<gene>
    <name evidence="2" type="ORF">HaLaN_07158</name>
</gene>
<dbReference type="AlphaFoldDB" id="A0A699YMV8"/>
<feature type="compositionally biased region" description="Basic residues" evidence="1">
    <location>
        <begin position="1"/>
        <end position="17"/>
    </location>
</feature>
<sequence>MSVRCKRNRDLRRRRRSLCTQKASRDGGAHVGNHRTRLDTKLQPHWLLPSQGPGAVQAGRPGRHHHQPSRR</sequence>